<accession>A0A077R690</accession>
<reference evidence="1" key="1">
    <citation type="journal article" date="2014" name="Genome Biol. Evol.">
        <title>Gene Loss Rather Than Gene Gain Is Associated with a Host Jump from Monocots to Dicots in the Smut Fungus Melanopsichium pennsylvanicum.</title>
        <authorList>
            <person name="Sharma R."/>
            <person name="Mishra B."/>
            <person name="Runge F."/>
            <person name="Thines M."/>
        </authorList>
    </citation>
    <scope>NUCLEOTIDE SEQUENCE</scope>
    <source>
        <strain evidence="1">4</strain>
    </source>
</reference>
<organism evidence="1">
    <name type="scientific">Melanopsichium pennsylvanicum 4</name>
    <dbReference type="NCBI Taxonomy" id="1398559"/>
    <lineage>
        <taxon>Eukaryota</taxon>
        <taxon>Fungi</taxon>
        <taxon>Dikarya</taxon>
        <taxon>Basidiomycota</taxon>
        <taxon>Ustilaginomycotina</taxon>
        <taxon>Ustilaginomycetes</taxon>
        <taxon>Ustilaginales</taxon>
        <taxon>Ustilaginaceae</taxon>
        <taxon>Melanopsichium</taxon>
    </lineage>
</organism>
<sequence>MCLLAVMSPSSLNGQDTFASATIQIKPLSIYVFAPMILVELTTAAAKRIGEDD</sequence>
<name>A0A077R690_9BASI</name>
<evidence type="ECO:0000313" key="1">
    <source>
        <dbReference type="EMBL" id="CDI54636.1"/>
    </source>
</evidence>
<dbReference type="AlphaFoldDB" id="A0A077R690"/>
<protein>
    <submittedName>
        <fullName evidence="1">Uncharacterized protein</fullName>
    </submittedName>
</protein>
<proteinExistence type="predicted"/>
<dbReference type="EMBL" id="HG529621">
    <property type="protein sequence ID" value="CDI54636.1"/>
    <property type="molecule type" value="Genomic_DNA"/>
</dbReference>